<dbReference type="EMBL" id="BGPR01153088">
    <property type="protein sequence ID" value="GBL66217.1"/>
    <property type="molecule type" value="Genomic_DNA"/>
</dbReference>
<name>A0A4Y1ZTS5_ARAVE</name>
<proteinExistence type="predicted"/>
<evidence type="ECO:0000313" key="2">
    <source>
        <dbReference type="EMBL" id="GBL66217.1"/>
    </source>
</evidence>
<organism evidence="4 6">
    <name type="scientific">Araneus ventricosus</name>
    <name type="common">Orbweaver spider</name>
    <name type="synonym">Epeira ventricosa</name>
    <dbReference type="NCBI Taxonomy" id="182803"/>
    <lineage>
        <taxon>Eukaryota</taxon>
        <taxon>Metazoa</taxon>
        <taxon>Ecdysozoa</taxon>
        <taxon>Arthropoda</taxon>
        <taxon>Chelicerata</taxon>
        <taxon>Arachnida</taxon>
        <taxon>Araneae</taxon>
        <taxon>Araneomorphae</taxon>
        <taxon>Entelegynae</taxon>
        <taxon>Araneoidea</taxon>
        <taxon>Araneidae</taxon>
        <taxon>Araneus</taxon>
    </lineage>
</organism>
<keyword evidence="6" id="KW-1185">Reference proteome</keyword>
<evidence type="ECO:0000313" key="3">
    <source>
        <dbReference type="EMBL" id="GBL66251.1"/>
    </source>
</evidence>
<dbReference type="EMBL" id="BGPR01153117">
    <property type="protein sequence ID" value="GBL66364.1"/>
    <property type="molecule type" value="Genomic_DNA"/>
</dbReference>
<evidence type="ECO:0000313" key="4">
    <source>
        <dbReference type="EMBL" id="GBL66341.1"/>
    </source>
</evidence>
<accession>A0A4Y1ZTS5</accession>
<keyword evidence="1" id="KW-0472">Membrane</keyword>
<dbReference type="EMBL" id="BGPR01153095">
    <property type="protein sequence ID" value="GBL66251.1"/>
    <property type="molecule type" value="Genomic_DNA"/>
</dbReference>
<dbReference type="Proteomes" id="UP000499080">
    <property type="component" value="Unassembled WGS sequence"/>
</dbReference>
<keyword evidence="1" id="KW-0812">Transmembrane</keyword>
<gene>
    <name evidence="4" type="ORF">AVEN_185166_1</name>
    <name evidence="5" type="ORF">AVEN_221520_1</name>
    <name evidence="2" type="ORF">AVEN_38856_1</name>
    <name evidence="3" type="ORF">AVEN_73602_1</name>
</gene>
<evidence type="ECO:0000256" key="1">
    <source>
        <dbReference type="SAM" id="Phobius"/>
    </source>
</evidence>
<feature type="transmembrane region" description="Helical" evidence="1">
    <location>
        <begin position="22"/>
        <end position="44"/>
    </location>
</feature>
<keyword evidence="1" id="KW-1133">Transmembrane helix</keyword>
<reference evidence="4 6" key="1">
    <citation type="journal article" date="2019" name="Sci. Rep.">
        <title>Orb-weaving spider Araneus ventricosus genome elucidates the spidroin gene catalogue.</title>
        <authorList>
            <person name="Kono N."/>
            <person name="Nakamura H."/>
            <person name="Ohtoshi R."/>
            <person name="Moran D.A.P."/>
            <person name="Shinohara A."/>
            <person name="Yoshida Y."/>
            <person name="Fujiwara M."/>
            <person name="Mori M."/>
            <person name="Tomita M."/>
            <person name="Arakawa K."/>
        </authorList>
    </citation>
    <scope>NUCLEOTIDE SEQUENCE [LARGE SCALE GENOMIC DNA]</scope>
</reference>
<sequence length="184" mass="21410">MDTPNIVVCMAVIPWTWILMKLAVFGDLINLMPMAILGYLIYLLDRAIRMQDLDEILAKQDGLLKKRYSFSQTVLYEFAETSTQTTNENVDAFTQVEKSQMREVSTQTVETKIDAFTQMEYKESDVKATQTNRVQTEILQNSSKVFVPMKKQKPKPNIPLTKEFLKYHQNKHNHQRKKLSSSRN</sequence>
<comment type="caution">
    <text evidence="4">The sequence shown here is derived from an EMBL/GenBank/DDBJ whole genome shotgun (WGS) entry which is preliminary data.</text>
</comment>
<evidence type="ECO:0000313" key="6">
    <source>
        <dbReference type="Proteomes" id="UP000499080"/>
    </source>
</evidence>
<protein>
    <submittedName>
        <fullName evidence="4">Uncharacterized protein</fullName>
    </submittedName>
</protein>
<dbReference type="EMBL" id="BGPR01153113">
    <property type="protein sequence ID" value="GBL66341.1"/>
    <property type="molecule type" value="Genomic_DNA"/>
</dbReference>
<dbReference type="AlphaFoldDB" id="A0A4Y1ZTS5"/>
<evidence type="ECO:0000313" key="5">
    <source>
        <dbReference type="EMBL" id="GBL66364.1"/>
    </source>
</evidence>